<comment type="caution">
    <text evidence="1">The sequence shown here is derived from an EMBL/GenBank/DDBJ whole genome shotgun (WGS) entry which is preliminary data.</text>
</comment>
<proteinExistence type="predicted"/>
<keyword evidence="2" id="KW-1185">Reference proteome</keyword>
<dbReference type="Proteomes" id="UP000887116">
    <property type="component" value="Unassembled WGS sequence"/>
</dbReference>
<sequence length="167" mass="18755">MISSYHNGQSEIWITNLQSGNQIIPKGMYLGLVEPLDESHLCVISDSSHVPALKHEMSYGNKRQESPRIDCSLMMSPELIELQKRQLAELLGTFSGIFTKTDKSVTTGTNVKHGIHTGKHARINQRVYRVSPTERLTIHNEVQKILEIGIIQPSDSPWSSPVVLVRK</sequence>
<accession>A0A8X6KJI9</accession>
<dbReference type="OrthoDB" id="8064693at2759"/>
<gene>
    <name evidence="1" type="primary">TY3B-G_809</name>
    <name evidence="1" type="ORF">TNCT_695111</name>
</gene>
<reference evidence="1" key="1">
    <citation type="submission" date="2020-07" db="EMBL/GenBank/DDBJ databases">
        <title>Multicomponent nature underlies the extraordinary mechanical properties of spider dragline silk.</title>
        <authorList>
            <person name="Kono N."/>
            <person name="Nakamura H."/>
            <person name="Mori M."/>
            <person name="Yoshida Y."/>
            <person name="Ohtoshi R."/>
            <person name="Malay A.D."/>
            <person name="Moran D.A.P."/>
            <person name="Tomita M."/>
            <person name="Numata K."/>
            <person name="Arakawa K."/>
        </authorList>
    </citation>
    <scope>NUCLEOTIDE SEQUENCE</scope>
</reference>
<dbReference type="InterPro" id="IPR043502">
    <property type="entry name" value="DNA/RNA_pol_sf"/>
</dbReference>
<evidence type="ECO:0000313" key="2">
    <source>
        <dbReference type="Proteomes" id="UP000887116"/>
    </source>
</evidence>
<dbReference type="Gene3D" id="3.10.10.10">
    <property type="entry name" value="HIV Type 1 Reverse Transcriptase, subunit A, domain 1"/>
    <property type="match status" value="1"/>
</dbReference>
<protein>
    <submittedName>
        <fullName evidence="1">Transposon Ty3-G Gag-Pol polyprotein</fullName>
    </submittedName>
</protein>
<dbReference type="GO" id="GO:0071897">
    <property type="term" value="P:DNA biosynthetic process"/>
    <property type="evidence" value="ECO:0007669"/>
    <property type="project" value="UniProtKB-ARBA"/>
</dbReference>
<organism evidence="1 2">
    <name type="scientific">Trichonephila clavata</name>
    <name type="common">Joro spider</name>
    <name type="synonym">Nephila clavata</name>
    <dbReference type="NCBI Taxonomy" id="2740835"/>
    <lineage>
        <taxon>Eukaryota</taxon>
        <taxon>Metazoa</taxon>
        <taxon>Ecdysozoa</taxon>
        <taxon>Arthropoda</taxon>
        <taxon>Chelicerata</taxon>
        <taxon>Arachnida</taxon>
        <taxon>Araneae</taxon>
        <taxon>Araneomorphae</taxon>
        <taxon>Entelegynae</taxon>
        <taxon>Araneoidea</taxon>
        <taxon>Nephilidae</taxon>
        <taxon>Trichonephila</taxon>
    </lineage>
</organism>
<dbReference type="AlphaFoldDB" id="A0A8X6KJI9"/>
<name>A0A8X6KJI9_TRICU</name>
<dbReference type="SUPFAM" id="SSF56672">
    <property type="entry name" value="DNA/RNA polymerases"/>
    <property type="match status" value="1"/>
</dbReference>
<dbReference type="EMBL" id="BMAO01021573">
    <property type="protein sequence ID" value="GFQ75576.1"/>
    <property type="molecule type" value="Genomic_DNA"/>
</dbReference>
<evidence type="ECO:0000313" key="1">
    <source>
        <dbReference type="EMBL" id="GFQ75576.1"/>
    </source>
</evidence>